<gene>
    <name evidence="3" type="ORF">GCM10009843_13620</name>
</gene>
<dbReference type="InterPro" id="IPR042171">
    <property type="entry name" value="Acyl-CoA_hotdog"/>
</dbReference>
<dbReference type="InterPro" id="IPR052389">
    <property type="entry name" value="Sec_Metab_Biosynth-Assoc"/>
</dbReference>
<dbReference type="EMBL" id="BAAAQQ010000004">
    <property type="protein sequence ID" value="GAA2120259.1"/>
    <property type="molecule type" value="Genomic_DNA"/>
</dbReference>
<dbReference type="Proteomes" id="UP001500575">
    <property type="component" value="Unassembled WGS sequence"/>
</dbReference>
<dbReference type="InterPro" id="IPR029069">
    <property type="entry name" value="HotDog_dom_sf"/>
</dbReference>
<proteinExistence type="predicted"/>
<dbReference type="PANTHER" id="PTHR38110">
    <property type="entry name" value="CHROMOSOME 23, WHOLE GENOME SHOTGUN SEQUENCE"/>
    <property type="match status" value="1"/>
</dbReference>
<evidence type="ECO:0000313" key="4">
    <source>
        <dbReference type="Proteomes" id="UP001500575"/>
    </source>
</evidence>
<dbReference type="SUPFAM" id="SSF54637">
    <property type="entry name" value="Thioesterase/thiol ester dehydrase-isomerase"/>
    <property type="match status" value="2"/>
</dbReference>
<dbReference type="InterPro" id="IPR049450">
    <property type="entry name" value="ACOT8-like_C"/>
</dbReference>
<dbReference type="InterPro" id="IPR049449">
    <property type="entry name" value="TesB_ACOT8-like_N"/>
</dbReference>
<keyword evidence="4" id="KW-1185">Reference proteome</keyword>
<accession>A0ABN2Y2R6</accession>
<protein>
    <submittedName>
        <fullName evidence="3">Thioesterase family protein</fullName>
    </submittedName>
</protein>
<reference evidence="3 4" key="1">
    <citation type="journal article" date="2019" name="Int. J. Syst. Evol. Microbiol.">
        <title>The Global Catalogue of Microorganisms (GCM) 10K type strain sequencing project: providing services to taxonomists for standard genome sequencing and annotation.</title>
        <authorList>
            <consortium name="The Broad Institute Genomics Platform"/>
            <consortium name="The Broad Institute Genome Sequencing Center for Infectious Disease"/>
            <person name="Wu L."/>
            <person name="Ma J."/>
        </authorList>
    </citation>
    <scope>NUCLEOTIDE SEQUENCE [LARGE SCALE GENOMIC DNA]</scope>
    <source>
        <strain evidence="3 4">JCM 16021</strain>
    </source>
</reference>
<sequence>MSFEFDEHIAVRDVEGAAGEHDAQLSSGWMVGGAVNGGYLLAVIGHAVSRTLPEKPDPIAVSAYYLSASAPGPARASVRVLRDGGSVATVSAELAQGDDVRLTALATFGSLGSLSDDVPEGWTAAAQPPDLPPVDECVPGSMAPPEVLEMAPFVRRFDIRFDPRMIGWALGQPSGRGEMQAWLRLVDGREPDPLLLLMAVDALPPVSMDLGRTGWAPTLELTAHVRAAPAPGWLRIRHATRHVSGGMFEEDCEVWDSTDRLVAQSRQLARLPRS</sequence>
<evidence type="ECO:0000259" key="2">
    <source>
        <dbReference type="Pfam" id="PF20789"/>
    </source>
</evidence>
<dbReference type="Pfam" id="PF13622">
    <property type="entry name" value="4HBT_3"/>
    <property type="match status" value="1"/>
</dbReference>
<feature type="domain" description="Acyl-CoA thioesterase-like C-terminal" evidence="2">
    <location>
        <begin position="136"/>
        <end position="269"/>
    </location>
</feature>
<evidence type="ECO:0000259" key="1">
    <source>
        <dbReference type="Pfam" id="PF13622"/>
    </source>
</evidence>
<dbReference type="Gene3D" id="2.40.160.210">
    <property type="entry name" value="Acyl-CoA thioesterase, double hotdog domain"/>
    <property type="match status" value="1"/>
</dbReference>
<organism evidence="3 4">
    <name type="scientific">Nocardioides bigeumensis</name>
    <dbReference type="NCBI Taxonomy" id="433657"/>
    <lineage>
        <taxon>Bacteria</taxon>
        <taxon>Bacillati</taxon>
        <taxon>Actinomycetota</taxon>
        <taxon>Actinomycetes</taxon>
        <taxon>Propionibacteriales</taxon>
        <taxon>Nocardioidaceae</taxon>
        <taxon>Nocardioides</taxon>
    </lineage>
</organism>
<name>A0ABN2Y2R6_9ACTN</name>
<dbReference type="RefSeq" id="WP_344302918.1">
    <property type="nucleotide sequence ID" value="NZ_BAAAQQ010000004.1"/>
</dbReference>
<dbReference type="Pfam" id="PF20789">
    <property type="entry name" value="4HBT_3C"/>
    <property type="match status" value="1"/>
</dbReference>
<evidence type="ECO:0000313" key="3">
    <source>
        <dbReference type="EMBL" id="GAA2120259.1"/>
    </source>
</evidence>
<dbReference type="PANTHER" id="PTHR38110:SF1">
    <property type="entry name" value="THIOESTERASE DOMAIN-CONTAINING PROTEIN"/>
    <property type="match status" value="1"/>
</dbReference>
<comment type="caution">
    <text evidence="3">The sequence shown here is derived from an EMBL/GenBank/DDBJ whole genome shotgun (WGS) entry which is preliminary data.</text>
</comment>
<feature type="domain" description="Acyl-CoA thioesterase-like N-terminal HotDog" evidence="1">
    <location>
        <begin position="26"/>
        <end position="109"/>
    </location>
</feature>